<evidence type="ECO:0000313" key="3">
    <source>
        <dbReference type="Proteomes" id="UP000524404"/>
    </source>
</evidence>
<dbReference type="Pfam" id="PF12728">
    <property type="entry name" value="HTH_17"/>
    <property type="match status" value="1"/>
</dbReference>
<gene>
    <name evidence="2" type="ORF">HNP25_000989</name>
</gene>
<evidence type="ECO:0000313" key="2">
    <source>
        <dbReference type="EMBL" id="MBB6002337.1"/>
    </source>
</evidence>
<keyword evidence="3" id="KW-1185">Reference proteome</keyword>
<protein>
    <submittedName>
        <fullName evidence="2">Excisionase family DNA binding protein</fullName>
    </submittedName>
</protein>
<dbReference type="RefSeq" id="WP_184131134.1">
    <property type="nucleotide sequence ID" value="NZ_JACHKT010000005.1"/>
</dbReference>
<dbReference type="InterPro" id="IPR041657">
    <property type="entry name" value="HTH_17"/>
</dbReference>
<feature type="domain" description="Helix-turn-helix" evidence="1">
    <location>
        <begin position="58"/>
        <end position="92"/>
    </location>
</feature>
<proteinExistence type="predicted"/>
<dbReference type="EMBL" id="JACHKT010000005">
    <property type="protein sequence ID" value="MBB6002337.1"/>
    <property type="molecule type" value="Genomic_DNA"/>
</dbReference>
<evidence type="ECO:0000259" key="1">
    <source>
        <dbReference type="Pfam" id="PF12728"/>
    </source>
</evidence>
<comment type="caution">
    <text evidence="2">The sequence shown here is derived from an EMBL/GenBank/DDBJ whole genome shotgun (WGS) entry which is preliminary data.</text>
</comment>
<name>A0A841EDV8_9BACT</name>
<sequence length="119" mass="14075">MAQNYNPFDSIESRLGQIENILIDIKNCTQNQIIPEQNDQWFDIEGLRNYLPDRPALATIYGWVSVRKIPFVKKGKRVLFLKSDIDEYLKSGRKQTKEREREALRIEAEKHLESLRARK</sequence>
<reference evidence="2 3" key="1">
    <citation type="submission" date="2020-08" db="EMBL/GenBank/DDBJ databases">
        <title>Functional genomics of gut bacteria from endangered species of beetles.</title>
        <authorList>
            <person name="Carlos-Shanley C."/>
        </authorList>
    </citation>
    <scope>NUCLEOTIDE SEQUENCE [LARGE SCALE GENOMIC DNA]</scope>
    <source>
        <strain evidence="2 3">S00070</strain>
    </source>
</reference>
<dbReference type="AlphaFoldDB" id="A0A841EDV8"/>
<dbReference type="Proteomes" id="UP000524404">
    <property type="component" value="Unassembled WGS sequence"/>
</dbReference>
<organism evidence="2 3">
    <name type="scientific">Arcicella rosea</name>
    <dbReference type="NCBI Taxonomy" id="502909"/>
    <lineage>
        <taxon>Bacteria</taxon>
        <taxon>Pseudomonadati</taxon>
        <taxon>Bacteroidota</taxon>
        <taxon>Cytophagia</taxon>
        <taxon>Cytophagales</taxon>
        <taxon>Flectobacillaceae</taxon>
        <taxon>Arcicella</taxon>
    </lineage>
</organism>
<accession>A0A841EDV8</accession>